<evidence type="ECO:0000256" key="1">
    <source>
        <dbReference type="SAM" id="SignalP"/>
    </source>
</evidence>
<evidence type="ECO:0000313" key="2">
    <source>
        <dbReference type="EMBL" id="KAD5802412.1"/>
    </source>
</evidence>
<accession>A0A5N6NZW7</accession>
<dbReference type="AlphaFoldDB" id="A0A5N6NZW7"/>
<name>A0A5N6NZW7_9ASTR</name>
<reference evidence="2 3" key="1">
    <citation type="submission" date="2019-05" db="EMBL/GenBank/DDBJ databases">
        <title>Mikania micrantha, genome provides insights into the molecular mechanism of rapid growth.</title>
        <authorList>
            <person name="Liu B."/>
        </authorList>
    </citation>
    <scope>NUCLEOTIDE SEQUENCE [LARGE SCALE GENOMIC DNA]</scope>
    <source>
        <strain evidence="2">NLD-2019</strain>
        <tissue evidence="2">Leaf</tissue>
    </source>
</reference>
<keyword evidence="3" id="KW-1185">Reference proteome</keyword>
<gene>
    <name evidence="2" type="ORF">E3N88_13772</name>
</gene>
<sequence length="208" mass="23936">MISQTPTSFWIPAIVILFLKFLPGSDTNYEPCLVIVQTCGKSEEKCFLGNPYIGSYLGTEFGYSWMQDSEQFDRRNRSIEQQYERGPSRYAKSPKYLRTPDFFAVREVFFCPASRHPDVQIELRFDSTTPDRRFHPRTSFKRMEVPVGEHLRLDIFMTPHWWIARGAGNCLDGSTVPVGEHLRLDIFMTPHWWIARGAGNCLDGSTGG</sequence>
<keyword evidence="1" id="KW-0732">Signal</keyword>
<organism evidence="2 3">
    <name type="scientific">Mikania micrantha</name>
    <name type="common">bitter vine</name>
    <dbReference type="NCBI Taxonomy" id="192012"/>
    <lineage>
        <taxon>Eukaryota</taxon>
        <taxon>Viridiplantae</taxon>
        <taxon>Streptophyta</taxon>
        <taxon>Embryophyta</taxon>
        <taxon>Tracheophyta</taxon>
        <taxon>Spermatophyta</taxon>
        <taxon>Magnoliopsida</taxon>
        <taxon>eudicotyledons</taxon>
        <taxon>Gunneridae</taxon>
        <taxon>Pentapetalae</taxon>
        <taxon>asterids</taxon>
        <taxon>campanulids</taxon>
        <taxon>Asterales</taxon>
        <taxon>Asteraceae</taxon>
        <taxon>Asteroideae</taxon>
        <taxon>Heliantheae alliance</taxon>
        <taxon>Eupatorieae</taxon>
        <taxon>Mikania</taxon>
    </lineage>
</organism>
<protein>
    <submittedName>
        <fullName evidence="2">Uncharacterized protein</fullName>
    </submittedName>
</protein>
<feature type="signal peptide" evidence="1">
    <location>
        <begin position="1"/>
        <end position="27"/>
    </location>
</feature>
<comment type="caution">
    <text evidence="2">The sequence shown here is derived from an EMBL/GenBank/DDBJ whole genome shotgun (WGS) entry which is preliminary data.</text>
</comment>
<proteinExistence type="predicted"/>
<dbReference type="Proteomes" id="UP000326396">
    <property type="component" value="Linkage Group LG15"/>
</dbReference>
<dbReference type="EMBL" id="SZYD01000007">
    <property type="protein sequence ID" value="KAD5802412.1"/>
    <property type="molecule type" value="Genomic_DNA"/>
</dbReference>
<evidence type="ECO:0000313" key="3">
    <source>
        <dbReference type="Proteomes" id="UP000326396"/>
    </source>
</evidence>
<feature type="chain" id="PRO_5024277887" evidence="1">
    <location>
        <begin position="28"/>
        <end position="208"/>
    </location>
</feature>